<accession>A0A1J1LQX9</accession>
<evidence type="ECO:0000259" key="1">
    <source>
        <dbReference type="Pfam" id="PF13767"/>
    </source>
</evidence>
<protein>
    <recommendedName>
        <fullName evidence="1">DUF4168 domain-containing protein</fullName>
    </recommendedName>
</protein>
<dbReference type="Pfam" id="PF13767">
    <property type="entry name" value="DUF4168"/>
    <property type="match status" value="1"/>
</dbReference>
<reference evidence="3" key="1">
    <citation type="submission" date="2015-10" db="EMBL/GenBank/DDBJ databases">
        <authorList>
            <person name="Regsiter A."/>
            <person name="william w."/>
        </authorList>
    </citation>
    <scope>NUCLEOTIDE SEQUENCE [LARGE SCALE GENOMIC DNA]</scope>
</reference>
<dbReference type="EMBL" id="CZDF01000172">
    <property type="protein sequence ID" value="CUR34957.1"/>
    <property type="molecule type" value="Genomic_DNA"/>
</dbReference>
<name>A0A1J1LQX9_9CYAN</name>
<evidence type="ECO:0000313" key="3">
    <source>
        <dbReference type="Proteomes" id="UP000184315"/>
    </source>
</evidence>
<proteinExistence type="predicted"/>
<organism evidence="2 3">
    <name type="scientific">Planktothrix tepida PCC 9214</name>
    <dbReference type="NCBI Taxonomy" id="671072"/>
    <lineage>
        <taxon>Bacteria</taxon>
        <taxon>Bacillati</taxon>
        <taxon>Cyanobacteriota</taxon>
        <taxon>Cyanophyceae</taxon>
        <taxon>Oscillatoriophycideae</taxon>
        <taxon>Oscillatoriales</taxon>
        <taxon>Microcoleaceae</taxon>
        <taxon>Planktothrix</taxon>
    </lineage>
</organism>
<sequence>MMDFLRSLRFMRPHRLLAQSLMLGLFSSGAIVLGIVPDVSSSTASRFNTVVQAQQSPEFSETEIRNYARAVLGIEPRRQTAYNEIQGIVGAGKSIPPVVCNETQTINRLDKAVRDIAVNYCTQAKSIIETNELTIGRFNEITQRQQADPALQKRIQSELQNLQNSSGT</sequence>
<evidence type="ECO:0000313" key="2">
    <source>
        <dbReference type="EMBL" id="CUR34957.1"/>
    </source>
</evidence>
<dbReference type="AlphaFoldDB" id="A0A1J1LQX9"/>
<gene>
    <name evidence="2" type="ORF">PL9214650396</name>
</gene>
<dbReference type="STRING" id="671072.PL9214650396"/>
<dbReference type="InterPro" id="IPR025433">
    <property type="entry name" value="DUF4168"/>
</dbReference>
<dbReference type="Proteomes" id="UP000184315">
    <property type="component" value="Unassembled WGS sequence"/>
</dbReference>
<keyword evidence="3" id="KW-1185">Reference proteome</keyword>
<feature type="domain" description="DUF4168" evidence="1">
    <location>
        <begin position="60"/>
        <end position="155"/>
    </location>
</feature>